<feature type="transmembrane region" description="Helical" evidence="6">
    <location>
        <begin position="297"/>
        <end position="317"/>
    </location>
</feature>
<feature type="transmembrane region" description="Helical" evidence="6">
    <location>
        <begin position="256"/>
        <end position="277"/>
    </location>
</feature>
<evidence type="ECO:0000256" key="2">
    <source>
        <dbReference type="ARBA" id="ARBA00022448"/>
    </source>
</evidence>
<dbReference type="GO" id="GO:0022857">
    <property type="term" value="F:transmembrane transporter activity"/>
    <property type="evidence" value="ECO:0007669"/>
    <property type="project" value="InterPro"/>
</dbReference>
<evidence type="ECO:0000256" key="6">
    <source>
        <dbReference type="SAM" id="Phobius"/>
    </source>
</evidence>
<proteinExistence type="predicted"/>
<evidence type="ECO:0000256" key="4">
    <source>
        <dbReference type="ARBA" id="ARBA00022989"/>
    </source>
</evidence>
<evidence type="ECO:0000256" key="1">
    <source>
        <dbReference type="ARBA" id="ARBA00004141"/>
    </source>
</evidence>
<accession>A0A166UB58</accession>
<keyword evidence="4 6" id="KW-1133">Transmembrane helix</keyword>
<organism evidence="7">
    <name type="scientific">Athelia psychrophila</name>
    <dbReference type="NCBI Taxonomy" id="1759441"/>
    <lineage>
        <taxon>Eukaryota</taxon>
        <taxon>Fungi</taxon>
        <taxon>Dikarya</taxon>
        <taxon>Basidiomycota</taxon>
        <taxon>Agaricomycotina</taxon>
        <taxon>Agaricomycetes</taxon>
        <taxon>Agaricomycetidae</taxon>
        <taxon>Atheliales</taxon>
        <taxon>Atheliaceae</taxon>
        <taxon>Athelia</taxon>
    </lineage>
</organism>
<protein>
    <submittedName>
        <fullName evidence="7">MFS general substrate transporter</fullName>
    </submittedName>
</protein>
<dbReference type="InterPro" id="IPR036259">
    <property type="entry name" value="MFS_trans_sf"/>
</dbReference>
<feature type="transmembrane region" description="Helical" evidence="6">
    <location>
        <begin position="183"/>
        <end position="211"/>
    </location>
</feature>
<dbReference type="AlphaFoldDB" id="A0A166UB58"/>
<dbReference type="EMBL" id="KV417489">
    <property type="protein sequence ID" value="KZP31514.1"/>
    <property type="molecule type" value="Genomic_DNA"/>
</dbReference>
<feature type="transmembrane region" description="Helical" evidence="6">
    <location>
        <begin position="329"/>
        <end position="348"/>
    </location>
</feature>
<sequence length="375" mass="40564">MLHWGRFGDRYGRKPILLINMGGLAIAIVCFGMSTTFTELFLSKTIESFFKASLPTVMAAVAESSDRSHMAFVFSILPIIQGGGTLIGFFLVSTLENLAGTFPYLLLAFISVSICLCSLYFTAIFYKETLPSVGDHNQPLISTADDAGDAIPLLGRAHDREESQDYAGEVTHPKSFSRRESRAVFAVLGNYAIFLLLAVSFKAMFHVFLWFPTTSGGLSFTPFIIGNINSLSVGLHAITQACFFTRAQGRWGLRKIYRCAAVALIPTYAAIPIMGMIAKRAGYATPLVWAILVLQQIAYSLTAAGFICMFIFIATATPSPKALGRTNGLAQMVIIAMSIIGPTAFMSLKNLSGTLAQLIQVLLGFLAVGLSFSLP</sequence>
<feature type="transmembrane region" description="Helical" evidence="6">
    <location>
        <begin position="71"/>
        <end position="92"/>
    </location>
</feature>
<dbReference type="OrthoDB" id="419616at2759"/>
<dbReference type="PANTHER" id="PTHR23504">
    <property type="entry name" value="MAJOR FACILITATOR SUPERFAMILY DOMAIN-CONTAINING PROTEIN 10"/>
    <property type="match status" value="1"/>
</dbReference>
<gene>
    <name evidence="7" type="ORF">FIBSPDRAFT_849476</name>
</gene>
<feature type="transmembrane region" description="Helical" evidence="6">
    <location>
        <begin position="104"/>
        <end position="126"/>
    </location>
</feature>
<dbReference type="PANTHER" id="PTHR23504:SF15">
    <property type="entry name" value="MAJOR FACILITATOR SUPERFAMILY (MFS) PROFILE DOMAIN-CONTAINING PROTEIN"/>
    <property type="match status" value="1"/>
</dbReference>
<name>A0A166UB58_9AGAM</name>
<keyword evidence="2" id="KW-0813">Transport</keyword>
<reference evidence="7" key="1">
    <citation type="journal article" date="2016" name="Mol. Biol. Evol.">
        <title>Comparative Genomics of Early-Diverging Mushroom-Forming Fungi Provides Insights into the Origins of Lignocellulose Decay Capabilities.</title>
        <authorList>
            <person name="Nagy L.G."/>
            <person name="Riley R."/>
            <person name="Tritt A."/>
            <person name="Adam C."/>
            <person name="Daum C."/>
            <person name="Floudas D."/>
            <person name="Sun H."/>
            <person name="Yadav J.S."/>
            <person name="Pangilinan J."/>
            <person name="Larsson K.H."/>
            <person name="Matsuura K."/>
            <person name="Barry K."/>
            <person name="Labutti K."/>
            <person name="Kuo R."/>
            <person name="Ohm R.A."/>
            <person name="Bhattacharya S.S."/>
            <person name="Shirouzu T."/>
            <person name="Yoshinaga Y."/>
            <person name="Martin F.M."/>
            <person name="Grigoriev I.V."/>
            <person name="Hibbett D.S."/>
        </authorList>
    </citation>
    <scope>NUCLEOTIDE SEQUENCE [LARGE SCALE GENOMIC DNA]</scope>
    <source>
        <strain evidence="7">CBS 109695</strain>
    </source>
</reference>
<keyword evidence="3 6" id="KW-0812">Transmembrane</keyword>
<dbReference type="GO" id="GO:0016020">
    <property type="term" value="C:membrane"/>
    <property type="evidence" value="ECO:0007669"/>
    <property type="project" value="UniProtKB-SubCell"/>
</dbReference>
<feature type="transmembrane region" description="Helical" evidence="6">
    <location>
        <begin position="223"/>
        <end position="244"/>
    </location>
</feature>
<evidence type="ECO:0000256" key="5">
    <source>
        <dbReference type="ARBA" id="ARBA00023136"/>
    </source>
</evidence>
<dbReference type="Gene3D" id="1.20.1250.20">
    <property type="entry name" value="MFS general substrate transporter like domains"/>
    <property type="match status" value="1"/>
</dbReference>
<dbReference type="InterPro" id="IPR011701">
    <property type="entry name" value="MFS"/>
</dbReference>
<dbReference type="SUPFAM" id="SSF103473">
    <property type="entry name" value="MFS general substrate transporter"/>
    <property type="match status" value="1"/>
</dbReference>
<evidence type="ECO:0000313" key="7">
    <source>
        <dbReference type="EMBL" id="KZP31514.1"/>
    </source>
</evidence>
<dbReference type="Pfam" id="PF07690">
    <property type="entry name" value="MFS_1"/>
    <property type="match status" value="1"/>
</dbReference>
<evidence type="ECO:0000256" key="3">
    <source>
        <dbReference type="ARBA" id="ARBA00022692"/>
    </source>
</evidence>
<comment type="subcellular location">
    <subcellularLocation>
        <location evidence="1">Membrane</location>
        <topology evidence="1">Multi-pass membrane protein</topology>
    </subcellularLocation>
</comment>
<feature type="transmembrane region" description="Helical" evidence="6">
    <location>
        <begin position="16"/>
        <end position="42"/>
    </location>
</feature>
<keyword evidence="5 6" id="KW-0472">Membrane</keyword>
<feature type="transmembrane region" description="Helical" evidence="6">
    <location>
        <begin position="354"/>
        <end position="374"/>
    </location>
</feature>